<evidence type="ECO:0008006" key="4">
    <source>
        <dbReference type="Google" id="ProtNLM"/>
    </source>
</evidence>
<gene>
    <name evidence="2" type="ORF">PL9631_590011</name>
</gene>
<dbReference type="RefSeq" id="WP_083619750.1">
    <property type="nucleotide sequence ID" value="NZ_LR735012.1"/>
</dbReference>
<keyword evidence="1" id="KW-0732">Signal</keyword>
<dbReference type="Proteomes" id="UP000182190">
    <property type="component" value="Unassembled WGS sequence"/>
</dbReference>
<feature type="signal peptide" evidence="1">
    <location>
        <begin position="1"/>
        <end position="29"/>
    </location>
</feature>
<protein>
    <recommendedName>
        <fullName evidence="4">PEP-CTERM protein-sorting domain-containing protein</fullName>
    </recommendedName>
</protein>
<keyword evidence="3" id="KW-1185">Reference proteome</keyword>
<dbReference type="AlphaFoldDB" id="A0A7Z9BSN9"/>
<accession>A0A7Z9BSN9</accession>
<evidence type="ECO:0000313" key="2">
    <source>
        <dbReference type="EMBL" id="VXD21621.1"/>
    </source>
</evidence>
<evidence type="ECO:0000313" key="3">
    <source>
        <dbReference type="Proteomes" id="UP000182190"/>
    </source>
</evidence>
<organism evidence="2 3">
    <name type="scientific">Planktothrix paucivesiculata PCC 9631</name>
    <dbReference type="NCBI Taxonomy" id="671071"/>
    <lineage>
        <taxon>Bacteria</taxon>
        <taxon>Bacillati</taxon>
        <taxon>Cyanobacteriota</taxon>
        <taxon>Cyanophyceae</taxon>
        <taxon>Oscillatoriophycideae</taxon>
        <taxon>Oscillatoriales</taxon>
        <taxon>Microcoleaceae</taxon>
        <taxon>Planktothrix</taxon>
    </lineage>
</organism>
<sequence>MNNIRRFRSVSLSLVSALSLLAATIPVSAVEVLAPGSEVEGKTIAEWTTDWWQWAFAQSKPTDAFTDQTGDNAGVNQAGPVFFIAGTAGVDANRSFTVPGDKYLLLPMLNAENSTLETGLRGQELQNSVIDLIDGADNLVAKINGETIPNLFAYREQSPLFNFFAAENNPFGVTPGFSGDAYGDGYYLMLAPLGSGKYTLEFGGALPSLNFSVAVKDTITAVPEPTFNLSLLAFGTLGAVSALKRKHKQLNSI</sequence>
<evidence type="ECO:0000256" key="1">
    <source>
        <dbReference type="SAM" id="SignalP"/>
    </source>
</evidence>
<proteinExistence type="predicted"/>
<dbReference type="EMBL" id="CZCS02000200">
    <property type="protein sequence ID" value="VXD21621.1"/>
    <property type="molecule type" value="Genomic_DNA"/>
</dbReference>
<feature type="chain" id="PRO_5030982227" description="PEP-CTERM protein-sorting domain-containing protein" evidence="1">
    <location>
        <begin position="30"/>
        <end position="253"/>
    </location>
</feature>
<comment type="caution">
    <text evidence="2">The sequence shown here is derived from an EMBL/GenBank/DDBJ whole genome shotgun (WGS) entry which is preliminary data.</text>
</comment>
<name>A0A7Z9BSN9_9CYAN</name>
<reference evidence="2" key="1">
    <citation type="submission" date="2019-10" db="EMBL/GenBank/DDBJ databases">
        <authorList>
            <consortium name="Genoscope - CEA"/>
            <person name="William W."/>
        </authorList>
    </citation>
    <scope>NUCLEOTIDE SEQUENCE [LARGE SCALE GENOMIC DNA]</scope>
    <source>
        <strain evidence="2">BBR_PRJEB10994</strain>
    </source>
</reference>